<evidence type="ECO:0000313" key="2">
    <source>
        <dbReference type="EMBL" id="OXA48855.1"/>
    </source>
</evidence>
<dbReference type="Proteomes" id="UP000198287">
    <property type="component" value="Unassembled WGS sequence"/>
</dbReference>
<accession>A0A226DTM5</accession>
<dbReference type="AlphaFoldDB" id="A0A226DTM5"/>
<comment type="caution">
    <text evidence="2">The sequence shown here is derived from an EMBL/GenBank/DDBJ whole genome shotgun (WGS) entry which is preliminary data.</text>
</comment>
<gene>
    <name evidence="2" type="ORF">Fcan01_16159</name>
</gene>
<evidence type="ECO:0000256" key="1">
    <source>
        <dbReference type="SAM" id="MobiDB-lite"/>
    </source>
</evidence>
<proteinExistence type="predicted"/>
<evidence type="ECO:0000313" key="3">
    <source>
        <dbReference type="Proteomes" id="UP000198287"/>
    </source>
</evidence>
<sequence>MGRPKEENFKPVAVRKEDSGAEKIRKRKLKEEENGRLSSSMAKFTKKCLPISTSMSITDSGVSSSAELPLDNLEQPDNVKSSTEKTDDLSLEEIACSEITSNPNNNDAKQSEIPTEILFDSADPSTWPHPLSAIQKDILLKSRRSLLVGPRFRSPLDML</sequence>
<feature type="compositionally biased region" description="Polar residues" evidence="1">
    <location>
        <begin position="55"/>
        <end position="66"/>
    </location>
</feature>
<dbReference type="EMBL" id="LNIX01000011">
    <property type="protein sequence ID" value="OXA48855.1"/>
    <property type="molecule type" value="Genomic_DNA"/>
</dbReference>
<feature type="compositionally biased region" description="Basic and acidic residues" evidence="1">
    <location>
        <begin position="1"/>
        <end position="35"/>
    </location>
</feature>
<feature type="region of interest" description="Disordered" evidence="1">
    <location>
        <begin position="55"/>
        <end position="90"/>
    </location>
</feature>
<keyword evidence="3" id="KW-1185">Reference proteome</keyword>
<feature type="region of interest" description="Disordered" evidence="1">
    <location>
        <begin position="1"/>
        <end position="41"/>
    </location>
</feature>
<protein>
    <submittedName>
        <fullName evidence="2">Uncharacterized protein</fullName>
    </submittedName>
</protein>
<organism evidence="2 3">
    <name type="scientific">Folsomia candida</name>
    <name type="common">Springtail</name>
    <dbReference type="NCBI Taxonomy" id="158441"/>
    <lineage>
        <taxon>Eukaryota</taxon>
        <taxon>Metazoa</taxon>
        <taxon>Ecdysozoa</taxon>
        <taxon>Arthropoda</taxon>
        <taxon>Hexapoda</taxon>
        <taxon>Collembola</taxon>
        <taxon>Entomobryomorpha</taxon>
        <taxon>Isotomoidea</taxon>
        <taxon>Isotomidae</taxon>
        <taxon>Proisotominae</taxon>
        <taxon>Folsomia</taxon>
    </lineage>
</organism>
<name>A0A226DTM5_FOLCA</name>
<reference evidence="2 3" key="1">
    <citation type="submission" date="2015-12" db="EMBL/GenBank/DDBJ databases">
        <title>The genome of Folsomia candida.</title>
        <authorList>
            <person name="Faddeeva A."/>
            <person name="Derks M.F."/>
            <person name="Anvar Y."/>
            <person name="Smit S."/>
            <person name="Van Straalen N."/>
            <person name="Roelofs D."/>
        </authorList>
    </citation>
    <scope>NUCLEOTIDE SEQUENCE [LARGE SCALE GENOMIC DNA]</scope>
    <source>
        <strain evidence="2 3">VU population</strain>
        <tissue evidence="2">Whole body</tissue>
    </source>
</reference>